<gene>
    <name evidence="4" type="ORF">PBS001_LOCUS474</name>
</gene>
<dbReference type="SUPFAM" id="SSF56801">
    <property type="entry name" value="Acetyl-CoA synthetase-like"/>
    <property type="match status" value="1"/>
</dbReference>
<dbReference type="InterPro" id="IPR042099">
    <property type="entry name" value="ANL_N_sf"/>
</dbReference>
<evidence type="ECO:0000313" key="5">
    <source>
        <dbReference type="Proteomes" id="UP001158986"/>
    </source>
</evidence>
<keyword evidence="2" id="KW-0276">Fatty acid metabolism</keyword>
<dbReference type="Proteomes" id="UP001158986">
    <property type="component" value="Unassembled WGS sequence"/>
</dbReference>
<keyword evidence="1" id="KW-0436">Ligase</keyword>
<dbReference type="PANTHER" id="PTHR43272">
    <property type="entry name" value="LONG-CHAIN-FATTY-ACID--COA LIGASE"/>
    <property type="match status" value="1"/>
</dbReference>
<accession>A0ABN8CNZ9</accession>
<sequence length="203" mass="22483">MTAHFLADRYAIAPVAEREISTDRACALCSITLSSIFTRLRHFLYFQDYMSSQTTLLVTIPDQAPGLYQCVAASFNDVAPISRKIAEHCGSSDLRVYEFFGMSEVSSLQTCSMQGKWKIVTCRITIDVAETKVAPVTDELIFIARNIMMGYLKDEQQTKKETIDEDGRLHSGDCGKIDNDAFIMITGRIEELIVGTGSKTAAG</sequence>
<name>A0ABN8CNZ9_9STRA</name>
<reference evidence="4 5" key="1">
    <citation type="submission" date="2021-11" db="EMBL/GenBank/DDBJ databases">
        <authorList>
            <person name="Islam A."/>
            <person name="Islam S."/>
            <person name="Flora M.S."/>
            <person name="Rahman M."/>
            <person name="Ziaur R.M."/>
            <person name="Epstein J.H."/>
            <person name="Hassan M."/>
            <person name="Klassen M."/>
            <person name="Woodard K."/>
            <person name="Webb A."/>
            <person name="Webby R.J."/>
            <person name="El Zowalaty M.E."/>
        </authorList>
    </citation>
    <scope>NUCLEOTIDE SEQUENCE [LARGE SCALE GENOMIC DNA]</scope>
    <source>
        <strain evidence="4">Pbs1</strain>
    </source>
</reference>
<protein>
    <recommendedName>
        <fullName evidence="6">AMP-dependent synthetase/ligase domain-containing protein</fullName>
    </recommendedName>
</protein>
<organism evidence="4 5">
    <name type="scientific">Peronospora belbahrii</name>
    <dbReference type="NCBI Taxonomy" id="622444"/>
    <lineage>
        <taxon>Eukaryota</taxon>
        <taxon>Sar</taxon>
        <taxon>Stramenopiles</taxon>
        <taxon>Oomycota</taxon>
        <taxon>Peronosporomycetes</taxon>
        <taxon>Peronosporales</taxon>
        <taxon>Peronosporaceae</taxon>
        <taxon>Peronospora</taxon>
    </lineage>
</organism>
<dbReference type="Gene3D" id="3.40.50.12780">
    <property type="entry name" value="N-terminal domain of ligase-like"/>
    <property type="match status" value="1"/>
</dbReference>
<proteinExistence type="predicted"/>
<keyword evidence="3" id="KW-0443">Lipid metabolism</keyword>
<dbReference type="EMBL" id="CAKLCB010000019">
    <property type="protein sequence ID" value="CAH0513671.1"/>
    <property type="molecule type" value="Genomic_DNA"/>
</dbReference>
<evidence type="ECO:0008006" key="6">
    <source>
        <dbReference type="Google" id="ProtNLM"/>
    </source>
</evidence>
<keyword evidence="5" id="KW-1185">Reference proteome</keyword>
<evidence type="ECO:0000256" key="1">
    <source>
        <dbReference type="ARBA" id="ARBA00022598"/>
    </source>
</evidence>
<evidence type="ECO:0000256" key="3">
    <source>
        <dbReference type="ARBA" id="ARBA00023098"/>
    </source>
</evidence>
<evidence type="ECO:0000256" key="2">
    <source>
        <dbReference type="ARBA" id="ARBA00022832"/>
    </source>
</evidence>
<evidence type="ECO:0000313" key="4">
    <source>
        <dbReference type="EMBL" id="CAH0513671.1"/>
    </source>
</evidence>
<dbReference type="PANTHER" id="PTHR43272:SF32">
    <property type="entry name" value="AMP-DEPENDENT SYNTHETASE_LIGASE DOMAIN-CONTAINING PROTEIN"/>
    <property type="match status" value="1"/>
</dbReference>
<comment type="caution">
    <text evidence="4">The sequence shown here is derived from an EMBL/GenBank/DDBJ whole genome shotgun (WGS) entry which is preliminary data.</text>
</comment>